<proteinExistence type="predicted"/>
<evidence type="ECO:0000313" key="3">
    <source>
        <dbReference type="Proteomes" id="UP000314294"/>
    </source>
</evidence>
<reference evidence="2 3" key="1">
    <citation type="submission" date="2019-03" db="EMBL/GenBank/DDBJ databases">
        <title>First draft genome of Liparis tanakae, snailfish: a comprehensive survey of snailfish specific genes.</title>
        <authorList>
            <person name="Kim W."/>
            <person name="Song I."/>
            <person name="Jeong J.-H."/>
            <person name="Kim D."/>
            <person name="Kim S."/>
            <person name="Ryu S."/>
            <person name="Song J.Y."/>
            <person name="Lee S.K."/>
        </authorList>
    </citation>
    <scope>NUCLEOTIDE SEQUENCE [LARGE SCALE GENOMIC DNA]</scope>
    <source>
        <tissue evidence="2">Muscle</tissue>
    </source>
</reference>
<gene>
    <name evidence="2" type="ORF">EYF80_038047</name>
</gene>
<organism evidence="2 3">
    <name type="scientific">Liparis tanakae</name>
    <name type="common">Tanaka's snailfish</name>
    <dbReference type="NCBI Taxonomy" id="230148"/>
    <lineage>
        <taxon>Eukaryota</taxon>
        <taxon>Metazoa</taxon>
        <taxon>Chordata</taxon>
        <taxon>Craniata</taxon>
        <taxon>Vertebrata</taxon>
        <taxon>Euteleostomi</taxon>
        <taxon>Actinopterygii</taxon>
        <taxon>Neopterygii</taxon>
        <taxon>Teleostei</taxon>
        <taxon>Neoteleostei</taxon>
        <taxon>Acanthomorphata</taxon>
        <taxon>Eupercaria</taxon>
        <taxon>Perciformes</taxon>
        <taxon>Cottioidei</taxon>
        <taxon>Cottales</taxon>
        <taxon>Liparidae</taxon>
        <taxon>Liparis</taxon>
    </lineage>
</organism>
<dbReference type="EMBL" id="SRLO01000571">
    <property type="protein sequence ID" value="TNN51756.1"/>
    <property type="molecule type" value="Genomic_DNA"/>
</dbReference>
<name>A0A4Z2GDU8_9TELE</name>
<sequence length="155" mass="16982">MAGAIKLWRLRSSLKPLKSNRSVRFGELCRADTAHSDTHSHHVARLAVSRLPRGRCPERLQPDTRGTEPVAFSRILMLDPFLRVPGFDITPGKNDHTNFPSESPKNTVSPLNGNAKNFGLKTCGGLTHPNSHGALGEQAADSEEQSHSGVKIEVW</sequence>
<feature type="region of interest" description="Disordered" evidence="1">
    <location>
        <begin position="124"/>
        <end position="155"/>
    </location>
</feature>
<protein>
    <submittedName>
        <fullName evidence="2">Uncharacterized protein</fullName>
    </submittedName>
</protein>
<evidence type="ECO:0000256" key="1">
    <source>
        <dbReference type="SAM" id="MobiDB-lite"/>
    </source>
</evidence>
<dbReference type="AlphaFoldDB" id="A0A4Z2GDU8"/>
<comment type="caution">
    <text evidence="2">The sequence shown here is derived from an EMBL/GenBank/DDBJ whole genome shotgun (WGS) entry which is preliminary data.</text>
</comment>
<evidence type="ECO:0000313" key="2">
    <source>
        <dbReference type="EMBL" id="TNN51756.1"/>
    </source>
</evidence>
<keyword evidence="3" id="KW-1185">Reference proteome</keyword>
<accession>A0A4Z2GDU8</accession>
<dbReference type="Proteomes" id="UP000314294">
    <property type="component" value="Unassembled WGS sequence"/>
</dbReference>